<feature type="compositionally biased region" description="Basic and acidic residues" evidence="20">
    <location>
        <begin position="449"/>
        <end position="462"/>
    </location>
</feature>
<dbReference type="GO" id="GO:0009653">
    <property type="term" value="P:anatomical structure morphogenesis"/>
    <property type="evidence" value="ECO:0007669"/>
    <property type="project" value="TreeGrafter"/>
</dbReference>
<evidence type="ECO:0000313" key="23">
    <source>
        <dbReference type="Proteomes" id="UP000823561"/>
    </source>
</evidence>
<dbReference type="InterPro" id="IPR001304">
    <property type="entry name" value="C-type_lectin-like"/>
</dbReference>
<keyword evidence="6" id="KW-0479">Metal-binding</keyword>
<dbReference type="GO" id="GO:0007154">
    <property type="term" value="P:cell communication"/>
    <property type="evidence" value="ECO:0007669"/>
    <property type="project" value="InterPro"/>
</dbReference>
<feature type="compositionally biased region" description="Polar residues" evidence="20">
    <location>
        <begin position="488"/>
        <end position="499"/>
    </location>
</feature>
<dbReference type="InterPro" id="IPR016186">
    <property type="entry name" value="C-type_lectin-like/link_sf"/>
</dbReference>
<keyword evidence="14" id="KW-0325">Glycoprotein</keyword>
<evidence type="ECO:0000256" key="8">
    <source>
        <dbReference type="ARBA" id="ARBA00022734"/>
    </source>
</evidence>
<dbReference type="SUPFAM" id="SSF141072">
    <property type="entry name" value="CalX-like"/>
    <property type="match status" value="1"/>
</dbReference>
<dbReference type="Pfam" id="PF03160">
    <property type="entry name" value="Calx-beta"/>
    <property type="match status" value="1"/>
</dbReference>
<evidence type="ECO:0000256" key="3">
    <source>
        <dbReference type="ARBA" id="ARBA00022473"/>
    </source>
</evidence>
<evidence type="ECO:0000256" key="17">
    <source>
        <dbReference type="ARBA" id="ARBA00074560"/>
    </source>
</evidence>
<dbReference type="GO" id="GO:0007155">
    <property type="term" value="P:cell adhesion"/>
    <property type="evidence" value="ECO:0007669"/>
    <property type="project" value="UniProtKB-KW"/>
</dbReference>
<dbReference type="AlphaFoldDB" id="A0AAV6FF46"/>
<evidence type="ECO:0000256" key="9">
    <source>
        <dbReference type="ARBA" id="ARBA00022737"/>
    </source>
</evidence>
<evidence type="ECO:0000256" key="20">
    <source>
        <dbReference type="SAM" id="MobiDB-lite"/>
    </source>
</evidence>
<keyword evidence="7" id="KW-0732">Signal</keyword>
<evidence type="ECO:0000256" key="10">
    <source>
        <dbReference type="ARBA" id="ARBA00022837"/>
    </source>
</evidence>
<dbReference type="InterPro" id="IPR016187">
    <property type="entry name" value="CTDL_fold"/>
</dbReference>
<keyword evidence="10" id="KW-0106">Calcium</keyword>
<dbReference type="Pfam" id="PF00059">
    <property type="entry name" value="Lectin_C"/>
    <property type="match status" value="1"/>
</dbReference>
<accession>A0AAV6FF46</accession>
<protein>
    <recommendedName>
        <fullName evidence="17">FRAS1-related extracellular matrix protein 1</fullName>
    </recommendedName>
    <alternativeName>
        <fullName evidence="18">Protein QBRICK</fullName>
    </alternativeName>
</protein>
<dbReference type="EMBL" id="JADWDJ010000024">
    <property type="protein sequence ID" value="KAG5261418.1"/>
    <property type="molecule type" value="Genomic_DNA"/>
</dbReference>
<evidence type="ECO:0000313" key="22">
    <source>
        <dbReference type="EMBL" id="KAG5261418.1"/>
    </source>
</evidence>
<evidence type="ECO:0000256" key="13">
    <source>
        <dbReference type="ARBA" id="ARBA00023157"/>
    </source>
</evidence>
<gene>
    <name evidence="22" type="ORF">AALO_G00304280</name>
</gene>
<comment type="subunit">
    <text evidence="16">Interacts with FREM2.</text>
</comment>
<keyword evidence="5" id="KW-0272">Extracellular matrix</keyword>
<dbReference type="InterPro" id="IPR051561">
    <property type="entry name" value="FRAS1_ECM"/>
</dbReference>
<evidence type="ECO:0000259" key="21">
    <source>
        <dbReference type="PROSITE" id="PS50041"/>
    </source>
</evidence>
<evidence type="ECO:0000256" key="16">
    <source>
        <dbReference type="ARBA" id="ARBA00065340"/>
    </source>
</evidence>
<keyword evidence="23" id="KW-1185">Reference proteome</keyword>
<dbReference type="PROSITE" id="PS51854">
    <property type="entry name" value="CSPG"/>
    <property type="match status" value="2"/>
</dbReference>
<dbReference type="GO" id="GO:0016020">
    <property type="term" value="C:membrane"/>
    <property type="evidence" value="ECO:0007669"/>
    <property type="project" value="InterPro"/>
</dbReference>
<dbReference type="Gene3D" id="2.60.40.2030">
    <property type="match status" value="1"/>
</dbReference>
<reference evidence="22" key="1">
    <citation type="submission" date="2020-10" db="EMBL/GenBank/DDBJ databases">
        <title>Chromosome-scale genome assembly of the Allis shad, Alosa alosa.</title>
        <authorList>
            <person name="Margot Z."/>
            <person name="Christophe K."/>
            <person name="Cabau C."/>
            <person name="Louis A."/>
            <person name="Berthelot C."/>
            <person name="Parey E."/>
            <person name="Roest Crollius H."/>
            <person name="Montfort J."/>
            <person name="Robinson-Rechavi M."/>
            <person name="Bucao C."/>
            <person name="Bouchez O."/>
            <person name="Gislard M."/>
            <person name="Lluch J."/>
            <person name="Milhes M."/>
            <person name="Lampietro C."/>
            <person name="Lopez Roques C."/>
            <person name="Donnadieu C."/>
            <person name="Braasch I."/>
            <person name="Desvignes T."/>
            <person name="Postlethwait J."/>
            <person name="Bobe J."/>
            <person name="Guiguen Y."/>
        </authorList>
    </citation>
    <scope>NUCLEOTIDE SEQUENCE</scope>
    <source>
        <strain evidence="22">M-15738</strain>
        <tissue evidence="22">Blood</tissue>
    </source>
</reference>
<evidence type="ECO:0000256" key="2">
    <source>
        <dbReference type="ARBA" id="ARBA00005529"/>
    </source>
</evidence>
<feature type="region of interest" description="Disordered" evidence="20">
    <location>
        <begin position="422"/>
        <end position="502"/>
    </location>
</feature>
<evidence type="ECO:0000256" key="12">
    <source>
        <dbReference type="ARBA" id="ARBA00022889"/>
    </source>
</evidence>
<keyword evidence="12" id="KW-0130">Cell adhesion</keyword>
<dbReference type="Pfam" id="PF16184">
    <property type="entry name" value="Cadherin_3"/>
    <property type="match status" value="2"/>
</dbReference>
<dbReference type="Gene3D" id="3.10.100.10">
    <property type="entry name" value="Mannose-Binding Protein A, subunit A"/>
    <property type="match status" value="1"/>
</dbReference>
<feature type="region of interest" description="Disordered" evidence="20">
    <location>
        <begin position="352"/>
        <end position="400"/>
    </location>
</feature>
<dbReference type="SMART" id="SM00034">
    <property type="entry name" value="CLECT"/>
    <property type="match status" value="1"/>
</dbReference>
<sequence length="648" mass="71534">MDRILPSLVKNGGLRVPQGSTVTLTPAALSLADPDTPPDLLTFTLHRPPQYGTLLLQGESLVAIATSSTFARGWVQTEPVFFTIEIESLDNSAPVVVVQKTLWKAELLKDGRYGIFLSSNELQAQDAHSDDQQLLYYIIRAPYFGYLENSTTGEFVRVLFSQRDLSRRTLLYVIDSAPEALTDSMEFQVADLLGNRSPAHTLVFSWSSVGFAQTEYHSCEDQASVPLALTRKGNVQESSFVTVKVREISAVAGKDFKPPPSSLVQFDPGVSSRSWRVEVVQDQLEEAEEEMEVSLTTPVGTVLNHNTRALLKITDTGGAVRGRLGQRGLLGGSQVEPRPVPKHASIQVETLPLTQGDGAAPHTHVRGDGAPHSDPSTNRKRLRTSGNGTKIPPSSMHRNGSEVIYTYHGVVSMHVEDASISQAGRRASVQVTNRGQHSDINTANAPPHTPKDSAHTPKDSAHTPKARANTHKAPGDGADLAKEPRKSASASQKDNSRPPQQGPKACMLELIMCVNVVNAQKCPQGWTHHGGHCYLLSSDKKDTWSSAARACRESFHGNLVSVLSKADMNWLWDFSGRKPFWIGLNDRESRGRWEWVGGEPVSYTNWRRSPPRSREGNRKCVLVWRRSKWHIRDCKKGKGHRYICYIRT</sequence>
<evidence type="ECO:0000256" key="11">
    <source>
        <dbReference type="ARBA" id="ARBA00022869"/>
    </source>
</evidence>
<evidence type="ECO:0000256" key="14">
    <source>
        <dbReference type="ARBA" id="ARBA00023180"/>
    </source>
</evidence>
<dbReference type="SUPFAM" id="SSF56436">
    <property type="entry name" value="C-type lectin-like"/>
    <property type="match status" value="1"/>
</dbReference>
<dbReference type="GO" id="GO:0005604">
    <property type="term" value="C:basement membrane"/>
    <property type="evidence" value="ECO:0007669"/>
    <property type="project" value="UniProtKB-SubCell"/>
</dbReference>
<keyword evidence="4" id="KW-0964">Secreted</keyword>
<dbReference type="FunFam" id="3.10.100.10:FF:000081">
    <property type="entry name" value="FRAS1 related extracellular matrix 1"/>
    <property type="match status" value="1"/>
</dbReference>
<keyword evidence="3" id="KW-0217">Developmental protein</keyword>
<dbReference type="PROSITE" id="PS50041">
    <property type="entry name" value="C_TYPE_LECTIN_2"/>
    <property type="match status" value="1"/>
</dbReference>
<keyword evidence="13" id="KW-1015">Disulfide bond</keyword>
<dbReference type="InterPro" id="IPR039005">
    <property type="entry name" value="CSPG_rpt"/>
</dbReference>
<feature type="compositionally biased region" description="Polar residues" evidence="20">
    <location>
        <begin position="429"/>
        <end position="444"/>
    </location>
</feature>
<evidence type="ECO:0000256" key="18">
    <source>
        <dbReference type="ARBA" id="ARBA00081243"/>
    </source>
</evidence>
<evidence type="ECO:0000256" key="6">
    <source>
        <dbReference type="ARBA" id="ARBA00022723"/>
    </source>
</evidence>
<dbReference type="GO" id="GO:0046872">
    <property type="term" value="F:metal ion binding"/>
    <property type="evidence" value="ECO:0007669"/>
    <property type="project" value="UniProtKB-KW"/>
</dbReference>
<comment type="function">
    <text evidence="15">Extracellular matrix protein that plays a role in epidermal differentiation and is required for epidermal adhesion during embryonic development.</text>
</comment>
<keyword evidence="8" id="KW-0430">Lectin</keyword>
<dbReference type="InterPro" id="IPR038081">
    <property type="entry name" value="CalX-like_sf"/>
</dbReference>
<evidence type="ECO:0000256" key="15">
    <source>
        <dbReference type="ARBA" id="ARBA00058451"/>
    </source>
</evidence>
<organism evidence="22 23">
    <name type="scientific">Alosa alosa</name>
    <name type="common">allis shad</name>
    <dbReference type="NCBI Taxonomy" id="278164"/>
    <lineage>
        <taxon>Eukaryota</taxon>
        <taxon>Metazoa</taxon>
        <taxon>Chordata</taxon>
        <taxon>Craniata</taxon>
        <taxon>Vertebrata</taxon>
        <taxon>Euteleostomi</taxon>
        <taxon>Actinopterygii</taxon>
        <taxon>Neopterygii</taxon>
        <taxon>Teleostei</taxon>
        <taxon>Clupei</taxon>
        <taxon>Clupeiformes</taxon>
        <taxon>Clupeoidei</taxon>
        <taxon>Clupeidae</taxon>
        <taxon>Alosa</taxon>
    </lineage>
</organism>
<dbReference type="GO" id="GO:0030246">
    <property type="term" value="F:carbohydrate binding"/>
    <property type="evidence" value="ECO:0007669"/>
    <property type="project" value="UniProtKB-KW"/>
</dbReference>
<comment type="subcellular location">
    <subcellularLocation>
        <location evidence="1">Secreted</location>
        <location evidence="1">Extracellular space</location>
        <location evidence="1">Extracellular matrix</location>
        <location evidence="1">Basement membrane</location>
    </subcellularLocation>
</comment>
<dbReference type="InterPro" id="IPR003644">
    <property type="entry name" value="Calx_beta"/>
</dbReference>
<keyword evidence="9" id="KW-0677">Repeat</keyword>
<comment type="similarity">
    <text evidence="2">Belongs to the FRAS1 family.</text>
</comment>
<name>A0AAV6FF46_9TELE</name>
<dbReference type="PANTHER" id="PTHR45739:SF7">
    <property type="entry name" value="FRAS1-RELATED EXTRACELLULAR MATRIX PROTEIN 1"/>
    <property type="match status" value="1"/>
</dbReference>
<keyword evidence="11" id="KW-0084">Basement membrane</keyword>
<evidence type="ECO:0000256" key="19">
    <source>
        <dbReference type="PROSITE-ProRule" id="PRU01201"/>
    </source>
</evidence>
<evidence type="ECO:0000256" key="5">
    <source>
        <dbReference type="ARBA" id="ARBA00022530"/>
    </source>
</evidence>
<feature type="repeat" description="CSPG" evidence="19">
    <location>
        <begin position="93"/>
        <end position="190"/>
    </location>
</feature>
<dbReference type="Proteomes" id="UP000823561">
    <property type="component" value="Chromosome 24"/>
</dbReference>
<evidence type="ECO:0000256" key="4">
    <source>
        <dbReference type="ARBA" id="ARBA00022525"/>
    </source>
</evidence>
<comment type="caution">
    <text evidence="22">The sequence shown here is derived from an EMBL/GenBank/DDBJ whole genome shotgun (WGS) entry which is preliminary data.</text>
</comment>
<dbReference type="CDD" id="cd00037">
    <property type="entry name" value="CLECT"/>
    <property type="match status" value="1"/>
</dbReference>
<feature type="domain" description="C-type lectin" evidence="21">
    <location>
        <begin position="529"/>
        <end position="636"/>
    </location>
</feature>
<evidence type="ECO:0000256" key="1">
    <source>
        <dbReference type="ARBA" id="ARBA00004302"/>
    </source>
</evidence>
<proteinExistence type="inferred from homology"/>
<dbReference type="PANTHER" id="PTHR45739">
    <property type="entry name" value="MATRIX PROTEIN, PUTATIVE-RELATED"/>
    <property type="match status" value="1"/>
</dbReference>
<feature type="repeat" description="CSPG" evidence="19">
    <location>
        <begin position="5"/>
        <end position="101"/>
    </location>
</feature>
<evidence type="ECO:0000256" key="7">
    <source>
        <dbReference type="ARBA" id="ARBA00022729"/>
    </source>
</evidence>